<evidence type="ECO:0000313" key="2">
    <source>
        <dbReference type="EnsemblFungi" id="EJT73263"/>
    </source>
</evidence>
<dbReference type="VEuPathDB" id="FungiDB:GGTG_10110"/>
<evidence type="ECO:0000313" key="1">
    <source>
        <dbReference type="EMBL" id="EJT73263.1"/>
    </source>
</evidence>
<dbReference type="HOGENOM" id="CLU_1111470_0_0_1"/>
<dbReference type="GeneID" id="20350568"/>
<evidence type="ECO:0000313" key="3">
    <source>
        <dbReference type="Proteomes" id="UP000006039"/>
    </source>
</evidence>
<organism evidence="1">
    <name type="scientific">Gaeumannomyces tritici (strain R3-111a-1)</name>
    <name type="common">Wheat and barley take-all root rot fungus</name>
    <name type="synonym">Gaeumannomyces graminis var. tritici</name>
    <dbReference type="NCBI Taxonomy" id="644352"/>
    <lineage>
        <taxon>Eukaryota</taxon>
        <taxon>Fungi</taxon>
        <taxon>Dikarya</taxon>
        <taxon>Ascomycota</taxon>
        <taxon>Pezizomycotina</taxon>
        <taxon>Sordariomycetes</taxon>
        <taxon>Sordariomycetidae</taxon>
        <taxon>Magnaporthales</taxon>
        <taxon>Magnaporthaceae</taxon>
        <taxon>Gaeumannomyces</taxon>
    </lineage>
</organism>
<name>J3P9C7_GAET3</name>
<reference evidence="2" key="5">
    <citation type="submission" date="2018-04" db="UniProtKB">
        <authorList>
            <consortium name="EnsemblFungi"/>
        </authorList>
    </citation>
    <scope>IDENTIFICATION</scope>
    <source>
        <strain evidence="2">R3-111a-1</strain>
    </source>
</reference>
<keyword evidence="3" id="KW-1185">Reference proteome</keyword>
<reference evidence="2" key="4">
    <citation type="journal article" date="2015" name="G3 (Bethesda)">
        <title>Genome sequences of three phytopathogenic species of the Magnaporthaceae family of fungi.</title>
        <authorList>
            <person name="Okagaki L.H."/>
            <person name="Nunes C.C."/>
            <person name="Sailsbery J."/>
            <person name="Clay B."/>
            <person name="Brown D."/>
            <person name="John T."/>
            <person name="Oh Y."/>
            <person name="Young N."/>
            <person name="Fitzgerald M."/>
            <person name="Haas B.J."/>
            <person name="Zeng Q."/>
            <person name="Young S."/>
            <person name="Adiconis X."/>
            <person name="Fan L."/>
            <person name="Levin J.Z."/>
            <person name="Mitchell T.K."/>
            <person name="Okubara P.A."/>
            <person name="Farman M.L."/>
            <person name="Kohn L.M."/>
            <person name="Birren B."/>
            <person name="Ma L.-J."/>
            <person name="Dean R.A."/>
        </authorList>
    </citation>
    <scope>NUCLEOTIDE SEQUENCE</scope>
    <source>
        <strain evidence="2">R3-111a-1</strain>
    </source>
</reference>
<dbReference type="EnsemblFungi" id="EJT73263">
    <property type="protein sequence ID" value="EJT73263"/>
    <property type="gene ID" value="GGTG_10110"/>
</dbReference>
<reference evidence="3" key="1">
    <citation type="submission" date="2010-07" db="EMBL/GenBank/DDBJ databases">
        <title>The genome sequence of Gaeumannomyces graminis var. tritici strain R3-111a-1.</title>
        <authorList>
            <consortium name="The Broad Institute Genome Sequencing Platform"/>
            <person name="Ma L.-J."/>
            <person name="Dead R."/>
            <person name="Young S."/>
            <person name="Zeng Q."/>
            <person name="Koehrsen M."/>
            <person name="Alvarado L."/>
            <person name="Berlin A."/>
            <person name="Chapman S.B."/>
            <person name="Chen Z."/>
            <person name="Freedman E."/>
            <person name="Gellesch M."/>
            <person name="Goldberg J."/>
            <person name="Griggs A."/>
            <person name="Gujja S."/>
            <person name="Heilman E.R."/>
            <person name="Heiman D."/>
            <person name="Hepburn T."/>
            <person name="Howarth C."/>
            <person name="Jen D."/>
            <person name="Larson L."/>
            <person name="Mehta T."/>
            <person name="Neiman D."/>
            <person name="Pearson M."/>
            <person name="Roberts A."/>
            <person name="Saif S."/>
            <person name="Shea T."/>
            <person name="Shenoy N."/>
            <person name="Sisk P."/>
            <person name="Stolte C."/>
            <person name="Sykes S."/>
            <person name="Walk T."/>
            <person name="White J."/>
            <person name="Yandava C."/>
            <person name="Haas B."/>
            <person name="Nusbaum C."/>
            <person name="Birren B."/>
        </authorList>
    </citation>
    <scope>NUCLEOTIDE SEQUENCE [LARGE SCALE GENOMIC DNA]</scope>
    <source>
        <strain evidence="3">R3-111a-1</strain>
    </source>
</reference>
<accession>J3P9C7</accession>
<protein>
    <submittedName>
        <fullName evidence="1 2">Uncharacterized protein</fullName>
    </submittedName>
</protein>
<dbReference type="EMBL" id="GL385399">
    <property type="protein sequence ID" value="EJT73263.1"/>
    <property type="molecule type" value="Genomic_DNA"/>
</dbReference>
<dbReference type="AlphaFoldDB" id="J3P9C7"/>
<reference evidence="1" key="2">
    <citation type="submission" date="2010-07" db="EMBL/GenBank/DDBJ databases">
        <authorList>
            <consortium name="The Broad Institute Genome Sequencing Platform"/>
            <consortium name="Broad Institute Genome Sequencing Center for Infectious Disease"/>
            <person name="Ma L.-J."/>
            <person name="Dead R."/>
            <person name="Young S."/>
            <person name="Zeng Q."/>
            <person name="Koehrsen M."/>
            <person name="Alvarado L."/>
            <person name="Berlin A."/>
            <person name="Chapman S.B."/>
            <person name="Chen Z."/>
            <person name="Freedman E."/>
            <person name="Gellesch M."/>
            <person name="Goldberg J."/>
            <person name="Griggs A."/>
            <person name="Gujja S."/>
            <person name="Heilman E.R."/>
            <person name="Heiman D."/>
            <person name="Hepburn T."/>
            <person name="Howarth C."/>
            <person name="Jen D."/>
            <person name="Larson L."/>
            <person name="Mehta T."/>
            <person name="Neiman D."/>
            <person name="Pearson M."/>
            <person name="Roberts A."/>
            <person name="Saif S."/>
            <person name="Shea T."/>
            <person name="Shenoy N."/>
            <person name="Sisk P."/>
            <person name="Stolte C."/>
            <person name="Sykes S."/>
            <person name="Walk T."/>
            <person name="White J."/>
            <person name="Yandava C."/>
            <person name="Haas B."/>
            <person name="Nusbaum C."/>
            <person name="Birren B."/>
        </authorList>
    </citation>
    <scope>NUCLEOTIDE SEQUENCE</scope>
    <source>
        <strain evidence="1">R3-111a-1</strain>
    </source>
</reference>
<reference evidence="1" key="3">
    <citation type="submission" date="2010-09" db="EMBL/GenBank/DDBJ databases">
        <title>Annotation of Gaeumannomyces graminis var. tritici R3-111a-1.</title>
        <authorList>
            <consortium name="The Broad Institute Genome Sequencing Platform"/>
            <person name="Ma L.-J."/>
            <person name="Dead R."/>
            <person name="Young S.K."/>
            <person name="Zeng Q."/>
            <person name="Gargeya S."/>
            <person name="Fitzgerald M."/>
            <person name="Haas B."/>
            <person name="Abouelleil A."/>
            <person name="Alvarado L."/>
            <person name="Arachchi H.M."/>
            <person name="Berlin A."/>
            <person name="Brown A."/>
            <person name="Chapman S.B."/>
            <person name="Chen Z."/>
            <person name="Dunbar C."/>
            <person name="Freedman E."/>
            <person name="Gearin G."/>
            <person name="Gellesch M."/>
            <person name="Goldberg J."/>
            <person name="Griggs A."/>
            <person name="Gujja S."/>
            <person name="Heiman D."/>
            <person name="Howarth C."/>
            <person name="Larson L."/>
            <person name="Lui A."/>
            <person name="MacDonald P.J.P."/>
            <person name="Mehta T."/>
            <person name="Montmayeur A."/>
            <person name="Murphy C."/>
            <person name="Neiman D."/>
            <person name="Pearson M."/>
            <person name="Priest M."/>
            <person name="Roberts A."/>
            <person name="Saif S."/>
            <person name="Shea T."/>
            <person name="Shenoy N."/>
            <person name="Sisk P."/>
            <person name="Stolte C."/>
            <person name="Sykes S."/>
            <person name="Yandava C."/>
            <person name="Wortman J."/>
            <person name="Nusbaum C."/>
            <person name="Birren B."/>
        </authorList>
    </citation>
    <scope>NUCLEOTIDE SEQUENCE</scope>
    <source>
        <strain evidence="1">R3-111a-1</strain>
    </source>
</reference>
<gene>
    <name evidence="2" type="primary">20350568</name>
    <name evidence="1" type="ORF">GGTG_10110</name>
</gene>
<dbReference type="Proteomes" id="UP000006039">
    <property type="component" value="Unassembled WGS sequence"/>
</dbReference>
<proteinExistence type="predicted"/>
<sequence>MPCADRTVEIRPVEEAARTLHLDAKPWVRQPRYDTNMVAPAGCALAAVAQRSYGRSRNSPATCENTGAVVVRTGRTHESGGGTKSKAPDRSISSHLLLTSPLVFGAIQLGLGRPGRTGWLAHLASKDNSIKELPTPKPLLLLQSSARKPYPPIRSLFPSLPAHQTWNPGPGMAVHTQHLLPRMAVLPASQTCMPGDLPRHRQPQFSQDGGLGWPQSCPVAQSTRPGSNTRLRFATRRKNGHAGVVDRRPR</sequence>
<dbReference type="RefSeq" id="XP_009226237.1">
    <property type="nucleotide sequence ID" value="XM_009227973.1"/>
</dbReference>